<dbReference type="AlphaFoldDB" id="K6CQX6"/>
<sequence length="196" mass="23466">MSLTIQLNTMIAMVIMGAWLGAALDTYGRFLKRPKRATWVLFINDILFWMVQALLFFYVLLLVNEGQLRFYIILAILCGYAAYQSLFKNIYLKVLELLIKSSIWTYRFVYRLIIILVVQPIKWLIQLLIVLILFMGNVLWKILKLTFLIVYTPIKWIFQVLWRFVPQKVKIFFISMAGILVRKKNTIVKWWKKFRE</sequence>
<evidence type="ECO:0000256" key="1">
    <source>
        <dbReference type="SAM" id="Phobius"/>
    </source>
</evidence>
<dbReference type="EMBL" id="AJLR01000154">
    <property type="protein sequence ID" value="EKN62652.1"/>
    <property type="molecule type" value="Genomic_DNA"/>
</dbReference>
<feature type="transmembrane region" description="Helical" evidence="1">
    <location>
        <begin position="108"/>
        <end position="136"/>
    </location>
</feature>
<keyword evidence="3" id="KW-1185">Reference proteome</keyword>
<dbReference type="NCBIfam" id="TIGR02893">
    <property type="entry name" value="spore_yabQ"/>
    <property type="match status" value="1"/>
</dbReference>
<feature type="transmembrane region" description="Helical" evidence="1">
    <location>
        <begin position="68"/>
        <end position="87"/>
    </location>
</feature>
<dbReference type="PATRIC" id="fig|1131731.3.peg.4228"/>
<accession>K6CQX6</accession>
<keyword evidence="1" id="KW-0472">Membrane</keyword>
<feature type="transmembrane region" description="Helical" evidence="1">
    <location>
        <begin position="142"/>
        <end position="162"/>
    </location>
</feature>
<proteinExistence type="predicted"/>
<gene>
    <name evidence="2" type="ORF">BAZO_20723</name>
</gene>
<dbReference type="InterPro" id="IPR019074">
    <property type="entry name" value="YabQ"/>
</dbReference>
<evidence type="ECO:0000313" key="2">
    <source>
        <dbReference type="EMBL" id="EKN62652.1"/>
    </source>
</evidence>
<name>K6CQX6_SCHAZ</name>
<dbReference type="Pfam" id="PF09578">
    <property type="entry name" value="Spore_YabQ"/>
    <property type="match status" value="1"/>
</dbReference>
<feature type="transmembrane region" description="Helical" evidence="1">
    <location>
        <begin position="39"/>
        <end position="62"/>
    </location>
</feature>
<comment type="caution">
    <text evidence="2">The sequence shown here is derived from an EMBL/GenBank/DDBJ whole genome shotgun (WGS) entry which is preliminary data.</text>
</comment>
<evidence type="ECO:0000313" key="3">
    <source>
        <dbReference type="Proteomes" id="UP000006315"/>
    </source>
</evidence>
<dbReference type="STRING" id="1131731.BAZO_20723"/>
<organism evidence="2 3">
    <name type="scientific">Schinkia azotoformans LMG 9581</name>
    <dbReference type="NCBI Taxonomy" id="1131731"/>
    <lineage>
        <taxon>Bacteria</taxon>
        <taxon>Bacillati</taxon>
        <taxon>Bacillota</taxon>
        <taxon>Bacilli</taxon>
        <taxon>Bacillales</taxon>
        <taxon>Bacillaceae</taxon>
        <taxon>Calidifontibacillus/Schinkia group</taxon>
        <taxon>Schinkia</taxon>
    </lineage>
</organism>
<feature type="transmembrane region" description="Helical" evidence="1">
    <location>
        <begin position="6"/>
        <end position="27"/>
    </location>
</feature>
<dbReference type="GeneID" id="89468044"/>
<protein>
    <submittedName>
        <fullName evidence="2">Spore cortex biosynthesis protein YabQ</fullName>
    </submittedName>
</protein>
<keyword evidence="1" id="KW-0812">Transmembrane</keyword>
<dbReference type="Proteomes" id="UP000006315">
    <property type="component" value="Unassembled WGS sequence"/>
</dbReference>
<keyword evidence="1" id="KW-1133">Transmembrane helix</keyword>
<reference evidence="2 3" key="1">
    <citation type="journal article" date="2012" name="Front. Microbiol.">
        <title>Redundancy and modularity in membrane-associated dissimilatory nitrate reduction in Bacillus.</title>
        <authorList>
            <person name="Heylen K."/>
            <person name="Keltjens J."/>
        </authorList>
    </citation>
    <scope>NUCLEOTIDE SEQUENCE [LARGE SCALE GENOMIC DNA]</scope>
    <source>
        <strain evidence="2 3">LMG 9581</strain>
    </source>
</reference>
<dbReference type="RefSeq" id="WP_003333399.1">
    <property type="nucleotide sequence ID" value="NZ_AJLR01000154.1"/>
</dbReference>